<keyword evidence="2" id="KW-0472">Membrane</keyword>
<dbReference type="EMBL" id="KN832988">
    <property type="protein sequence ID" value="KIM84085.1"/>
    <property type="molecule type" value="Genomic_DNA"/>
</dbReference>
<reference evidence="3 4" key="1">
    <citation type="submission" date="2014-04" db="EMBL/GenBank/DDBJ databases">
        <authorList>
            <consortium name="DOE Joint Genome Institute"/>
            <person name="Kuo A."/>
            <person name="Tarkka M."/>
            <person name="Buscot F."/>
            <person name="Kohler A."/>
            <person name="Nagy L.G."/>
            <person name="Floudas D."/>
            <person name="Copeland A."/>
            <person name="Barry K.W."/>
            <person name="Cichocki N."/>
            <person name="Veneault-Fourrey C."/>
            <person name="LaButti K."/>
            <person name="Lindquist E.A."/>
            <person name="Lipzen A."/>
            <person name="Lundell T."/>
            <person name="Morin E."/>
            <person name="Murat C."/>
            <person name="Sun H."/>
            <person name="Tunlid A."/>
            <person name="Henrissat B."/>
            <person name="Grigoriev I.V."/>
            <person name="Hibbett D.S."/>
            <person name="Martin F."/>
            <person name="Nordberg H.P."/>
            <person name="Cantor M.N."/>
            <person name="Hua S.X."/>
        </authorList>
    </citation>
    <scope>NUCLEOTIDE SEQUENCE [LARGE SCALE GENOMIC DNA]</scope>
    <source>
        <strain evidence="3 4">F 1598</strain>
    </source>
</reference>
<evidence type="ECO:0000313" key="3">
    <source>
        <dbReference type="EMBL" id="KIM84085.1"/>
    </source>
</evidence>
<proteinExistence type="predicted"/>
<gene>
    <name evidence="3" type="ORF">PILCRDRAFT_397433</name>
</gene>
<accession>A0A0C3FI54</accession>
<feature type="compositionally biased region" description="Basic and acidic residues" evidence="1">
    <location>
        <begin position="32"/>
        <end position="42"/>
    </location>
</feature>
<evidence type="ECO:0000313" key="4">
    <source>
        <dbReference type="Proteomes" id="UP000054166"/>
    </source>
</evidence>
<evidence type="ECO:0000256" key="1">
    <source>
        <dbReference type="SAM" id="MobiDB-lite"/>
    </source>
</evidence>
<dbReference type="HOGENOM" id="CLU_2278496_0_0_1"/>
<feature type="transmembrane region" description="Helical" evidence="2">
    <location>
        <begin position="80"/>
        <end position="101"/>
    </location>
</feature>
<name>A0A0C3FI54_PILCF</name>
<keyword evidence="4" id="KW-1185">Reference proteome</keyword>
<dbReference type="InParanoid" id="A0A0C3FI54"/>
<protein>
    <submittedName>
        <fullName evidence="3">Uncharacterized protein</fullName>
    </submittedName>
</protein>
<organism evidence="3 4">
    <name type="scientific">Piloderma croceum (strain F 1598)</name>
    <dbReference type="NCBI Taxonomy" id="765440"/>
    <lineage>
        <taxon>Eukaryota</taxon>
        <taxon>Fungi</taxon>
        <taxon>Dikarya</taxon>
        <taxon>Basidiomycota</taxon>
        <taxon>Agaricomycotina</taxon>
        <taxon>Agaricomycetes</taxon>
        <taxon>Agaricomycetidae</taxon>
        <taxon>Atheliales</taxon>
        <taxon>Atheliaceae</taxon>
        <taxon>Piloderma</taxon>
    </lineage>
</organism>
<dbReference type="AlphaFoldDB" id="A0A0C3FI54"/>
<keyword evidence="2" id="KW-0812">Transmembrane</keyword>
<reference evidence="4" key="2">
    <citation type="submission" date="2015-01" db="EMBL/GenBank/DDBJ databases">
        <title>Evolutionary Origins and Diversification of the Mycorrhizal Mutualists.</title>
        <authorList>
            <consortium name="DOE Joint Genome Institute"/>
            <consortium name="Mycorrhizal Genomics Consortium"/>
            <person name="Kohler A."/>
            <person name="Kuo A."/>
            <person name="Nagy L.G."/>
            <person name="Floudas D."/>
            <person name="Copeland A."/>
            <person name="Barry K.W."/>
            <person name="Cichocki N."/>
            <person name="Veneault-Fourrey C."/>
            <person name="LaButti K."/>
            <person name="Lindquist E.A."/>
            <person name="Lipzen A."/>
            <person name="Lundell T."/>
            <person name="Morin E."/>
            <person name="Murat C."/>
            <person name="Riley R."/>
            <person name="Ohm R."/>
            <person name="Sun H."/>
            <person name="Tunlid A."/>
            <person name="Henrissat B."/>
            <person name="Grigoriev I.V."/>
            <person name="Hibbett D.S."/>
            <person name="Martin F."/>
        </authorList>
    </citation>
    <scope>NUCLEOTIDE SEQUENCE [LARGE SCALE GENOMIC DNA]</scope>
    <source>
        <strain evidence="4">F 1598</strain>
    </source>
</reference>
<sequence length="102" mass="11839">MNLRNVLSRLPKQVPRCERKRRSQDGQNNLCIDRRYPQDSHHRSGPSSARLSMLPSWTDPLRLYTGVSILVLNVDCYWEGFVVLATFSYCIFASVFAFRICL</sequence>
<evidence type="ECO:0000256" key="2">
    <source>
        <dbReference type="SAM" id="Phobius"/>
    </source>
</evidence>
<keyword evidence="2" id="KW-1133">Transmembrane helix</keyword>
<feature type="region of interest" description="Disordered" evidence="1">
    <location>
        <begin position="13"/>
        <end position="52"/>
    </location>
</feature>
<dbReference type="Proteomes" id="UP000054166">
    <property type="component" value="Unassembled WGS sequence"/>
</dbReference>